<comment type="caution">
    <text evidence="5">The sequence shown here is derived from an EMBL/GenBank/DDBJ whole genome shotgun (WGS) entry which is preliminary data.</text>
</comment>
<dbReference type="SUPFAM" id="SSF55811">
    <property type="entry name" value="Nudix"/>
    <property type="match status" value="1"/>
</dbReference>
<evidence type="ECO:0000256" key="3">
    <source>
        <dbReference type="RuleBase" id="RU003476"/>
    </source>
</evidence>
<dbReference type="PANTHER" id="PTHR43046">
    <property type="entry name" value="GDP-MANNOSE MANNOSYL HYDROLASE"/>
    <property type="match status" value="1"/>
</dbReference>
<name>A0ABQ1W845_9BACL</name>
<keyword evidence="2 3" id="KW-0378">Hydrolase</keyword>
<dbReference type="PRINTS" id="PR00502">
    <property type="entry name" value="NUDIXFAMILY"/>
</dbReference>
<evidence type="ECO:0000259" key="4">
    <source>
        <dbReference type="PROSITE" id="PS51462"/>
    </source>
</evidence>
<protein>
    <submittedName>
        <fullName evidence="5">DNA mismatch repair protein MutT</fullName>
    </submittedName>
</protein>
<dbReference type="Pfam" id="PF00293">
    <property type="entry name" value="NUDIX"/>
    <property type="match status" value="1"/>
</dbReference>
<dbReference type="Proteomes" id="UP000608420">
    <property type="component" value="Unassembled WGS sequence"/>
</dbReference>
<dbReference type="InterPro" id="IPR020476">
    <property type="entry name" value="Nudix_hydrolase"/>
</dbReference>
<dbReference type="PROSITE" id="PS51462">
    <property type="entry name" value="NUDIX"/>
    <property type="match status" value="1"/>
</dbReference>
<dbReference type="CDD" id="cd04679">
    <property type="entry name" value="NUDIX_MutT_Nudt1"/>
    <property type="match status" value="1"/>
</dbReference>
<dbReference type="PANTHER" id="PTHR43046:SF14">
    <property type="entry name" value="MUTT_NUDIX FAMILY PROTEIN"/>
    <property type="match status" value="1"/>
</dbReference>
<keyword evidence="6" id="KW-1185">Reference proteome</keyword>
<organism evidence="5 6">
    <name type="scientific">Paenibacillus aceti</name>
    <dbReference type="NCBI Taxonomy" id="1820010"/>
    <lineage>
        <taxon>Bacteria</taxon>
        <taxon>Bacillati</taxon>
        <taxon>Bacillota</taxon>
        <taxon>Bacilli</taxon>
        <taxon>Bacillales</taxon>
        <taxon>Paenibacillaceae</taxon>
        <taxon>Paenibacillus</taxon>
    </lineage>
</organism>
<evidence type="ECO:0000256" key="2">
    <source>
        <dbReference type="ARBA" id="ARBA00022801"/>
    </source>
</evidence>
<comment type="cofactor">
    <cofactor evidence="1">
        <name>Mg(2+)</name>
        <dbReference type="ChEBI" id="CHEBI:18420"/>
    </cofactor>
</comment>
<comment type="similarity">
    <text evidence="3">Belongs to the Nudix hydrolase family.</text>
</comment>
<dbReference type="EMBL" id="BMIW01000053">
    <property type="protein sequence ID" value="GGG18618.1"/>
    <property type="molecule type" value="Genomic_DNA"/>
</dbReference>
<reference evidence="6" key="1">
    <citation type="journal article" date="2019" name="Int. J. Syst. Evol. Microbiol.">
        <title>The Global Catalogue of Microorganisms (GCM) 10K type strain sequencing project: providing services to taxonomists for standard genome sequencing and annotation.</title>
        <authorList>
            <consortium name="The Broad Institute Genomics Platform"/>
            <consortium name="The Broad Institute Genome Sequencing Center for Infectious Disease"/>
            <person name="Wu L."/>
            <person name="Ma J."/>
        </authorList>
    </citation>
    <scope>NUCLEOTIDE SEQUENCE [LARGE SCALE GENOMIC DNA]</scope>
    <source>
        <strain evidence="6">CGMCC 1.15420</strain>
    </source>
</reference>
<feature type="domain" description="Nudix hydrolase" evidence="4">
    <location>
        <begin position="8"/>
        <end position="135"/>
    </location>
</feature>
<sequence>MMKNMENLPRVGVGAVIKDDHNRILLVLRKRAPEADHWSLPGGKVEYMETIEAAVVREIKEELGIDIALDQLLCVTNHIIPAENTHYVAPTFLAHIVAGEAENQEPQALGDVRWFPLDHLPDRLTMTTTYALEYL</sequence>
<dbReference type="Gene3D" id="3.90.79.10">
    <property type="entry name" value="Nucleoside Triphosphate Pyrophosphohydrolase"/>
    <property type="match status" value="1"/>
</dbReference>
<evidence type="ECO:0000256" key="1">
    <source>
        <dbReference type="ARBA" id="ARBA00001946"/>
    </source>
</evidence>
<gene>
    <name evidence="5" type="ORF">GCM10010913_46010</name>
</gene>
<dbReference type="InterPro" id="IPR015797">
    <property type="entry name" value="NUDIX_hydrolase-like_dom_sf"/>
</dbReference>
<proteinExistence type="inferred from homology"/>
<evidence type="ECO:0000313" key="5">
    <source>
        <dbReference type="EMBL" id="GGG18618.1"/>
    </source>
</evidence>
<accession>A0ABQ1W845</accession>
<evidence type="ECO:0000313" key="6">
    <source>
        <dbReference type="Proteomes" id="UP000608420"/>
    </source>
</evidence>
<dbReference type="InterPro" id="IPR020084">
    <property type="entry name" value="NUDIX_hydrolase_CS"/>
</dbReference>
<dbReference type="PROSITE" id="PS00893">
    <property type="entry name" value="NUDIX_BOX"/>
    <property type="match status" value="1"/>
</dbReference>
<dbReference type="InterPro" id="IPR000086">
    <property type="entry name" value="NUDIX_hydrolase_dom"/>
</dbReference>